<organism evidence="3 4">
    <name type="scientific">Oxalobacter vibrioformis</name>
    <dbReference type="NCBI Taxonomy" id="933080"/>
    <lineage>
        <taxon>Bacteria</taxon>
        <taxon>Pseudomonadati</taxon>
        <taxon>Pseudomonadota</taxon>
        <taxon>Betaproteobacteria</taxon>
        <taxon>Burkholderiales</taxon>
        <taxon>Oxalobacteraceae</taxon>
        <taxon>Oxalobacter</taxon>
    </lineage>
</organism>
<keyword evidence="1" id="KW-1133">Transmembrane helix</keyword>
<dbReference type="RefSeq" id="WP_269310418.1">
    <property type="nucleotide sequence ID" value="NZ_CP098242.1"/>
</dbReference>
<keyword evidence="4" id="KW-1185">Reference proteome</keyword>
<dbReference type="InterPro" id="IPR018758">
    <property type="entry name" value="FtrD-like"/>
</dbReference>
<dbReference type="KEGG" id="ovb:NB640_06895"/>
<protein>
    <submittedName>
        <fullName evidence="3">Fe-S-containing protein</fullName>
    </submittedName>
</protein>
<dbReference type="AlphaFoldDB" id="A0A9E9LYM9"/>
<reference evidence="3" key="1">
    <citation type="journal article" date="2022" name="Front. Microbiol.">
        <title>New perspectives on an old grouping: The genomic and phenotypic variability of Oxalobacter formigenes and the implications for calcium oxalate stone prevention.</title>
        <authorList>
            <person name="Chmiel J.A."/>
            <person name="Carr C."/>
            <person name="Stuivenberg G.A."/>
            <person name="Venema R."/>
            <person name="Chanyi R.M."/>
            <person name="Al K.F."/>
            <person name="Giguere D."/>
            <person name="Say H."/>
            <person name="Akouris P.P."/>
            <person name="Dominguez Romero S.A."/>
            <person name="Kwong A."/>
            <person name="Tai V."/>
            <person name="Koval S.F."/>
            <person name="Razvi H."/>
            <person name="Bjazevic J."/>
            <person name="Burton J.P."/>
        </authorList>
    </citation>
    <scope>NUCLEOTIDE SEQUENCE</scope>
    <source>
        <strain evidence="3">WoOx3</strain>
    </source>
</reference>
<keyword evidence="1" id="KW-0472">Membrane</keyword>
<gene>
    <name evidence="3" type="ORF">NB640_06895</name>
</gene>
<accession>A0A9E9LYM9</accession>
<sequence>MVRTPRFSANKKIDVKRQVRWAVLLLLTVLAVFLIRTVGVELNNQVVELAPPVELAPEAGKIAIPVETVNDGHLHRFGYTAEDGTQMRYIVIRKGEGSFGVGLDACDVCGPSGYYERDGQIVCILCDVVMNISTIGFKGGCNPVPLEYVLEDGRLVIKTADLEAEAHRFR</sequence>
<feature type="transmembrane region" description="Helical" evidence="1">
    <location>
        <begin position="21"/>
        <end position="39"/>
    </location>
</feature>
<dbReference type="EMBL" id="CP098242">
    <property type="protein sequence ID" value="WAW11314.1"/>
    <property type="molecule type" value="Genomic_DNA"/>
</dbReference>
<dbReference type="Pfam" id="PF10080">
    <property type="entry name" value="FtrD-like"/>
    <property type="match status" value="1"/>
</dbReference>
<evidence type="ECO:0000313" key="3">
    <source>
        <dbReference type="EMBL" id="WAW11314.1"/>
    </source>
</evidence>
<name>A0A9E9LYM9_9BURK</name>
<evidence type="ECO:0000256" key="1">
    <source>
        <dbReference type="SAM" id="Phobius"/>
    </source>
</evidence>
<dbReference type="Proteomes" id="UP001156215">
    <property type="component" value="Chromosome"/>
</dbReference>
<evidence type="ECO:0000313" key="4">
    <source>
        <dbReference type="Proteomes" id="UP001156215"/>
    </source>
</evidence>
<evidence type="ECO:0000259" key="2">
    <source>
        <dbReference type="Pfam" id="PF10080"/>
    </source>
</evidence>
<keyword evidence="1" id="KW-0812">Transmembrane</keyword>
<proteinExistence type="predicted"/>
<feature type="domain" description="Membrane iron-sulfur containing protein FtrD-like" evidence="2">
    <location>
        <begin position="69"/>
        <end position="169"/>
    </location>
</feature>